<keyword evidence="4" id="KW-1185">Reference proteome</keyword>
<proteinExistence type="predicted"/>
<evidence type="ECO:0000313" key="3">
    <source>
        <dbReference type="EMBL" id="CAJ1941738.1"/>
    </source>
</evidence>
<dbReference type="CDD" id="cd00038">
    <property type="entry name" value="CAP_ED"/>
    <property type="match status" value="1"/>
</dbReference>
<organism evidence="3 4">
    <name type="scientific">Cylindrotheca closterium</name>
    <dbReference type="NCBI Taxonomy" id="2856"/>
    <lineage>
        <taxon>Eukaryota</taxon>
        <taxon>Sar</taxon>
        <taxon>Stramenopiles</taxon>
        <taxon>Ochrophyta</taxon>
        <taxon>Bacillariophyta</taxon>
        <taxon>Bacillariophyceae</taxon>
        <taxon>Bacillariophycidae</taxon>
        <taxon>Bacillariales</taxon>
        <taxon>Bacillariaceae</taxon>
        <taxon>Cylindrotheca</taxon>
    </lineage>
</organism>
<feature type="region of interest" description="Disordered" evidence="1">
    <location>
        <begin position="303"/>
        <end position="322"/>
    </location>
</feature>
<reference evidence="3" key="1">
    <citation type="submission" date="2023-08" db="EMBL/GenBank/DDBJ databases">
        <authorList>
            <person name="Audoor S."/>
            <person name="Bilcke G."/>
        </authorList>
    </citation>
    <scope>NUCLEOTIDE SEQUENCE</scope>
</reference>
<gene>
    <name evidence="3" type="ORF">CYCCA115_LOCUS7644</name>
</gene>
<evidence type="ECO:0008006" key="5">
    <source>
        <dbReference type="Google" id="ProtNLM"/>
    </source>
</evidence>
<dbReference type="InterPro" id="IPR014710">
    <property type="entry name" value="RmlC-like_jellyroll"/>
</dbReference>
<feature type="compositionally biased region" description="Basic and acidic residues" evidence="1">
    <location>
        <begin position="313"/>
        <end position="322"/>
    </location>
</feature>
<accession>A0AAD2CSR4</accession>
<keyword evidence="2" id="KW-0472">Membrane</keyword>
<evidence type="ECO:0000313" key="4">
    <source>
        <dbReference type="Proteomes" id="UP001295423"/>
    </source>
</evidence>
<protein>
    <recommendedName>
        <fullName evidence="5">Cyclic nucleotide-binding domain-containing protein</fullName>
    </recommendedName>
</protein>
<dbReference type="AlphaFoldDB" id="A0AAD2CSR4"/>
<evidence type="ECO:0000256" key="1">
    <source>
        <dbReference type="SAM" id="MobiDB-lite"/>
    </source>
</evidence>
<dbReference type="InterPro" id="IPR000595">
    <property type="entry name" value="cNMP-bd_dom"/>
</dbReference>
<sequence>MAFILLSIWVQLGSFFFLLSGLIGDLLLIRLFLYLAYVMLLTNALLGSPLWPKILSVDQITFSEVAMDSFVWAILSLYVHGSSLVALIWDERAPKLTDDEAALWRMMYRTGGLSARLFQDVVARHLHVVEVEAGDVVDTENFFFIIYRGRIELEVLEGKKFSHSRVLTSGEMFDLKSLGLVRTESIFDNSSVRCTALCPSKLFEIRKENLAKIAQNPLSKSLFQALLINNLMYIVESYREINHTRSEDDNYCSKIFDPLEEWEQPESYRSGSGKALQRPLRHIWKGIRGSFGLPWPFSRHPVGLRQTQLPPPLRRDEYQKPL</sequence>
<dbReference type="Proteomes" id="UP001295423">
    <property type="component" value="Unassembled WGS sequence"/>
</dbReference>
<dbReference type="EMBL" id="CAKOGP040001068">
    <property type="protein sequence ID" value="CAJ1941738.1"/>
    <property type="molecule type" value="Genomic_DNA"/>
</dbReference>
<keyword evidence="2" id="KW-1133">Transmembrane helix</keyword>
<feature type="transmembrane region" description="Helical" evidence="2">
    <location>
        <begin position="31"/>
        <end position="50"/>
    </location>
</feature>
<dbReference type="InterPro" id="IPR018490">
    <property type="entry name" value="cNMP-bd_dom_sf"/>
</dbReference>
<feature type="transmembrane region" description="Helical" evidence="2">
    <location>
        <begin position="70"/>
        <end position="89"/>
    </location>
</feature>
<evidence type="ECO:0000256" key="2">
    <source>
        <dbReference type="SAM" id="Phobius"/>
    </source>
</evidence>
<feature type="transmembrane region" description="Helical" evidence="2">
    <location>
        <begin position="6"/>
        <end position="24"/>
    </location>
</feature>
<dbReference type="SUPFAM" id="SSF51206">
    <property type="entry name" value="cAMP-binding domain-like"/>
    <property type="match status" value="1"/>
</dbReference>
<name>A0AAD2CSR4_9STRA</name>
<keyword evidence="2" id="KW-0812">Transmembrane</keyword>
<comment type="caution">
    <text evidence="3">The sequence shown here is derived from an EMBL/GenBank/DDBJ whole genome shotgun (WGS) entry which is preliminary data.</text>
</comment>
<dbReference type="Gene3D" id="2.60.120.10">
    <property type="entry name" value="Jelly Rolls"/>
    <property type="match status" value="1"/>
</dbReference>